<organism evidence="5 6">
    <name type="scientific">Paraliobacillus quinghaiensis</name>
    <dbReference type="NCBI Taxonomy" id="470815"/>
    <lineage>
        <taxon>Bacteria</taxon>
        <taxon>Bacillati</taxon>
        <taxon>Bacillota</taxon>
        <taxon>Bacilli</taxon>
        <taxon>Bacillales</taxon>
        <taxon>Bacillaceae</taxon>
        <taxon>Paraliobacillus</taxon>
    </lineage>
</organism>
<dbReference type="Proteomes" id="UP000618460">
    <property type="component" value="Unassembled WGS sequence"/>
</dbReference>
<evidence type="ECO:0000313" key="5">
    <source>
        <dbReference type="EMBL" id="GGM28364.1"/>
    </source>
</evidence>
<reference evidence="5" key="1">
    <citation type="journal article" date="2014" name="Int. J. Syst. Evol. Microbiol.">
        <title>Complete genome sequence of Corynebacterium casei LMG S-19264T (=DSM 44701T), isolated from a smear-ripened cheese.</title>
        <authorList>
            <consortium name="US DOE Joint Genome Institute (JGI-PGF)"/>
            <person name="Walter F."/>
            <person name="Albersmeier A."/>
            <person name="Kalinowski J."/>
            <person name="Ruckert C."/>
        </authorList>
    </citation>
    <scope>NUCLEOTIDE SEQUENCE</scope>
    <source>
        <strain evidence="5">CGMCC 1.6333</strain>
    </source>
</reference>
<gene>
    <name evidence="5" type="ORF">GCM10011351_12860</name>
</gene>
<sequence length="47" mass="5238">MVEFSLNSSSKKKPRGLGNLDEKGCFAQRTRYRPNPIGISTARILSI</sequence>
<evidence type="ECO:0000259" key="4">
    <source>
        <dbReference type="PROSITE" id="PS51668"/>
    </source>
</evidence>
<dbReference type="InterPro" id="IPR036414">
    <property type="entry name" value="YaeB_N_sf"/>
</dbReference>
<dbReference type="AlphaFoldDB" id="A0A917TMQ9"/>
<feature type="domain" description="TsaA-like" evidence="4">
    <location>
        <begin position="1"/>
        <end position="47"/>
    </location>
</feature>
<name>A0A917TMQ9_9BACI</name>
<dbReference type="Pfam" id="PF01980">
    <property type="entry name" value="TrmO_N"/>
    <property type="match status" value="1"/>
</dbReference>
<keyword evidence="1" id="KW-0949">S-adenosyl-L-methionine</keyword>
<protein>
    <recommendedName>
        <fullName evidence="4">TsaA-like domain-containing protein</fullName>
    </recommendedName>
</protein>
<evidence type="ECO:0000313" key="6">
    <source>
        <dbReference type="Proteomes" id="UP000618460"/>
    </source>
</evidence>
<accession>A0A917TMQ9</accession>
<dbReference type="InterPro" id="IPR036413">
    <property type="entry name" value="YaeB-like_sf"/>
</dbReference>
<keyword evidence="6" id="KW-1185">Reference proteome</keyword>
<comment type="caution">
    <text evidence="5">The sequence shown here is derived from an EMBL/GenBank/DDBJ whole genome shotgun (WGS) entry which is preliminary data.</text>
</comment>
<dbReference type="PROSITE" id="PS51668">
    <property type="entry name" value="TSAA_2"/>
    <property type="match status" value="1"/>
</dbReference>
<dbReference type="SUPFAM" id="SSF118196">
    <property type="entry name" value="YaeB-like"/>
    <property type="match status" value="1"/>
</dbReference>
<feature type="region of interest" description="Disordered" evidence="3">
    <location>
        <begin position="1"/>
        <end position="21"/>
    </location>
</feature>
<comment type="similarity">
    <text evidence="2">Belongs to the tRNA methyltransferase O family.</text>
</comment>
<dbReference type="Gene3D" id="2.40.30.70">
    <property type="entry name" value="YaeB-like"/>
    <property type="match status" value="1"/>
</dbReference>
<evidence type="ECO:0000256" key="3">
    <source>
        <dbReference type="SAM" id="MobiDB-lite"/>
    </source>
</evidence>
<proteinExistence type="inferred from homology"/>
<dbReference type="InterPro" id="IPR023370">
    <property type="entry name" value="TrmO-like_N"/>
</dbReference>
<evidence type="ECO:0000256" key="2">
    <source>
        <dbReference type="ARBA" id="ARBA00033753"/>
    </source>
</evidence>
<reference evidence="5" key="2">
    <citation type="submission" date="2020-09" db="EMBL/GenBank/DDBJ databases">
        <authorList>
            <person name="Sun Q."/>
            <person name="Zhou Y."/>
        </authorList>
    </citation>
    <scope>NUCLEOTIDE SEQUENCE</scope>
    <source>
        <strain evidence="5">CGMCC 1.6333</strain>
    </source>
</reference>
<dbReference type="EMBL" id="BMLG01000004">
    <property type="protein sequence ID" value="GGM28364.1"/>
    <property type="molecule type" value="Genomic_DNA"/>
</dbReference>
<evidence type="ECO:0000256" key="1">
    <source>
        <dbReference type="ARBA" id="ARBA00022691"/>
    </source>
</evidence>